<dbReference type="EMBL" id="BART01032567">
    <property type="protein sequence ID" value="GAH12324.1"/>
    <property type="molecule type" value="Genomic_DNA"/>
</dbReference>
<sequence length="152" mass="16472">IDLLDPATEGQIGTIPVGTTADVDQAVEAAQKAFMESGWASMGWRERSRLLRKVGETMMRRKDEIALAETIDQGRPLRQSQGMMVPLAAGAWEFFAGALMTFTGEAAHPEPWASGYTLKQPIGVVGCITPGNPDQIPNPFICSNKLSCHNNQ</sequence>
<proteinExistence type="predicted"/>
<dbReference type="InterPro" id="IPR016161">
    <property type="entry name" value="Ald_DH/histidinol_DH"/>
</dbReference>
<gene>
    <name evidence="2" type="ORF">S01H4_56238</name>
</gene>
<accession>X1E556</accession>
<dbReference type="GO" id="GO:0016491">
    <property type="term" value="F:oxidoreductase activity"/>
    <property type="evidence" value="ECO:0007669"/>
    <property type="project" value="InterPro"/>
</dbReference>
<dbReference type="AlphaFoldDB" id="X1E556"/>
<reference evidence="2" key="1">
    <citation type="journal article" date="2014" name="Front. Microbiol.">
        <title>High frequency of phylogenetically diverse reductive dehalogenase-homologous genes in deep subseafloor sedimentary metagenomes.</title>
        <authorList>
            <person name="Kawai M."/>
            <person name="Futagami T."/>
            <person name="Toyoda A."/>
            <person name="Takaki Y."/>
            <person name="Nishi S."/>
            <person name="Hori S."/>
            <person name="Arai W."/>
            <person name="Tsubouchi T."/>
            <person name="Morono Y."/>
            <person name="Uchiyama I."/>
            <person name="Ito T."/>
            <person name="Fujiyama A."/>
            <person name="Inagaki F."/>
            <person name="Takami H."/>
        </authorList>
    </citation>
    <scope>NUCLEOTIDE SEQUENCE</scope>
    <source>
        <strain evidence="2">Expedition CK06-06</strain>
    </source>
</reference>
<comment type="caution">
    <text evidence="2">The sequence shown here is derived from an EMBL/GenBank/DDBJ whole genome shotgun (WGS) entry which is preliminary data.</text>
</comment>
<name>X1E556_9ZZZZ</name>
<feature type="domain" description="Aldehyde dehydrogenase" evidence="1">
    <location>
        <begin position="2"/>
        <end position="132"/>
    </location>
</feature>
<dbReference type="SUPFAM" id="SSF53720">
    <property type="entry name" value="ALDH-like"/>
    <property type="match status" value="1"/>
</dbReference>
<organism evidence="2">
    <name type="scientific">marine sediment metagenome</name>
    <dbReference type="NCBI Taxonomy" id="412755"/>
    <lineage>
        <taxon>unclassified sequences</taxon>
        <taxon>metagenomes</taxon>
        <taxon>ecological metagenomes</taxon>
    </lineage>
</organism>
<dbReference type="Gene3D" id="3.40.605.10">
    <property type="entry name" value="Aldehyde Dehydrogenase, Chain A, domain 1"/>
    <property type="match status" value="1"/>
</dbReference>
<dbReference type="Pfam" id="PF00171">
    <property type="entry name" value="Aldedh"/>
    <property type="match status" value="1"/>
</dbReference>
<protein>
    <recommendedName>
        <fullName evidence="1">Aldehyde dehydrogenase domain-containing protein</fullName>
    </recommendedName>
</protein>
<evidence type="ECO:0000313" key="2">
    <source>
        <dbReference type="EMBL" id="GAH12324.1"/>
    </source>
</evidence>
<evidence type="ECO:0000259" key="1">
    <source>
        <dbReference type="Pfam" id="PF00171"/>
    </source>
</evidence>
<dbReference type="InterPro" id="IPR016162">
    <property type="entry name" value="Ald_DH_N"/>
</dbReference>
<dbReference type="InterPro" id="IPR015590">
    <property type="entry name" value="Aldehyde_DH_dom"/>
</dbReference>
<feature type="non-terminal residue" evidence="2">
    <location>
        <position position="1"/>
    </location>
</feature>
<dbReference type="PANTHER" id="PTHR11699">
    <property type="entry name" value="ALDEHYDE DEHYDROGENASE-RELATED"/>
    <property type="match status" value="1"/>
</dbReference>